<dbReference type="SUPFAM" id="SSF53850">
    <property type="entry name" value="Periplasmic binding protein-like II"/>
    <property type="match status" value="1"/>
</dbReference>
<dbReference type="GO" id="GO:0003677">
    <property type="term" value="F:DNA binding"/>
    <property type="evidence" value="ECO:0007669"/>
    <property type="project" value="UniProtKB-KW"/>
</dbReference>
<accession>A0A7X6HE77</accession>
<dbReference type="FunFam" id="1.10.10.10:FF:000001">
    <property type="entry name" value="LysR family transcriptional regulator"/>
    <property type="match status" value="1"/>
</dbReference>
<evidence type="ECO:0000256" key="3">
    <source>
        <dbReference type="ARBA" id="ARBA00023125"/>
    </source>
</evidence>
<dbReference type="Gene3D" id="1.10.10.10">
    <property type="entry name" value="Winged helix-like DNA-binding domain superfamily/Winged helix DNA-binding domain"/>
    <property type="match status" value="1"/>
</dbReference>
<dbReference type="RefSeq" id="WP_168486149.1">
    <property type="nucleotide sequence ID" value="NZ_JAAZSQ010000007.1"/>
</dbReference>
<evidence type="ECO:0000313" key="7">
    <source>
        <dbReference type="Proteomes" id="UP000544090"/>
    </source>
</evidence>
<dbReference type="GO" id="GO:0032993">
    <property type="term" value="C:protein-DNA complex"/>
    <property type="evidence" value="ECO:0007669"/>
    <property type="project" value="TreeGrafter"/>
</dbReference>
<evidence type="ECO:0000256" key="4">
    <source>
        <dbReference type="ARBA" id="ARBA00023163"/>
    </source>
</evidence>
<comment type="caution">
    <text evidence="6">The sequence shown here is derived from an EMBL/GenBank/DDBJ whole genome shotgun (WGS) entry which is preliminary data.</text>
</comment>
<organism evidence="6 7">
    <name type="scientific">Arthrobacter mobilis</name>
    <dbReference type="NCBI Taxonomy" id="2724944"/>
    <lineage>
        <taxon>Bacteria</taxon>
        <taxon>Bacillati</taxon>
        <taxon>Actinomycetota</taxon>
        <taxon>Actinomycetes</taxon>
        <taxon>Micrococcales</taxon>
        <taxon>Micrococcaceae</taxon>
        <taxon>Arthrobacter</taxon>
    </lineage>
</organism>
<evidence type="ECO:0000259" key="5">
    <source>
        <dbReference type="PROSITE" id="PS50931"/>
    </source>
</evidence>
<dbReference type="PRINTS" id="PR00039">
    <property type="entry name" value="HTHLYSR"/>
</dbReference>
<sequence>MNLRQLEYFLAVVAEGSVSRAAATLHMTQPPLSQSVLQLEKQLGVQLLSKHHQGVSTTPAGELLATQGRQLLRWSERLEEQVRALGQGLAGRLHIASVPTFAWGHLPPLLKAYAAQAPDVAVELSDPEPAEVLRQVAAGGADVGFVATSDPEGLAAAHGELVMAVVLAMPLVAVVPPRFADLPEPLDLAELAGEPWILPSASPGFPGLPEIAERLWQEMGTRPSSVRTVSTLQTAVPLISADMGISLMPHSVADIAGSRVRIHTPLQPVQPLYATLVRARHIQPPPVLARFLEVVQHPYTGEL</sequence>
<dbReference type="Gene3D" id="3.40.190.10">
    <property type="entry name" value="Periplasmic binding protein-like II"/>
    <property type="match status" value="2"/>
</dbReference>
<dbReference type="InterPro" id="IPR036388">
    <property type="entry name" value="WH-like_DNA-bd_sf"/>
</dbReference>
<evidence type="ECO:0000256" key="1">
    <source>
        <dbReference type="ARBA" id="ARBA00009437"/>
    </source>
</evidence>
<dbReference type="InterPro" id="IPR000847">
    <property type="entry name" value="LysR_HTH_N"/>
</dbReference>
<feature type="domain" description="HTH lysR-type" evidence="5">
    <location>
        <begin position="1"/>
        <end position="58"/>
    </location>
</feature>
<reference evidence="6 7" key="1">
    <citation type="submission" date="2020-04" db="EMBL/GenBank/DDBJ databases">
        <title>Arthrobacter sp. nov.</title>
        <authorList>
            <person name="Liu S."/>
        </authorList>
    </citation>
    <scope>NUCLEOTIDE SEQUENCE [LARGE SCALE GENOMIC DNA]</scope>
    <source>
        <strain evidence="6 7">E918</strain>
    </source>
</reference>
<dbReference type="PANTHER" id="PTHR30346:SF0">
    <property type="entry name" value="HCA OPERON TRANSCRIPTIONAL ACTIVATOR HCAR"/>
    <property type="match status" value="1"/>
</dbReference>
<protein>
    <submittedName>
        <fullName evidence="6">LysR family transcriptional regulator</fullName>
    </submittedName>
</protein>
<proteinExistence type="inferred from homology"/>
<keyword evidence="4" id="KW-0804">Transcription</keyword>
<dbReference type="PROSITE" id="PS50931">
    <property type="entry name" value="HTH_LYSR"/>
    <property type="match status" value="1"/>
</dbReference>
<dbReference type="EMBL" id="JAAZSQ010000007">
    <property type="protein sequence ID" value="NKX54810.1"/>
    <property type="molecule type" value="Genomic_DNA"/>
</dbReference>
<dbReference type="Pfam" id="PF03466">
    <property type="entry name" value="LysR_substrate"/>
    <property type="match status" value="1"/>
</dbReference>
<name>A0A7X6HE77_9MICC</name>
<dbReference type="Proteomes" id="UP000544090">
    <property type="component" value="Unassembled WGS sequence"/>
</dbReference>
<dbReference type="CDD" id="cd05466">
    <property type="entry name" value="PBP2_LTTR_substrate"/>
    <property type="match status" value="1"/>
</dbReference>
<dbReference type="InterPro" id="IPR036390">
    <property type="entry name" value="WH_DNA-bd_sf"/>
</dbReference>
<dbReference type="Pfam" id="PF00126">
    <property type="entry name" value="HTH_1"/>
    <property type="match status" value="1"/>
</dbReference>
<evidence type="ECO:0000313" key="6">
    <source>
        <dbReference type="EMBL" id="NKX54810.1"/>
    </source>
</evidence>
<dbReference type="InterPro" id="IPR005119">
    <property type="entry name" value="LysR_subst-bd"/>
</dbReference>
<dbReference type="SUPFAM" id="SSF46785">
    <property type="entry name" value="Winged helix' DNA-binding domain"/>
    <property type="match status" value="1"/>
</dbReference>
<keyword evidence="2" id="KW-0805">Transcription regulation</keyword>
<dbReference type="GO" id="GO:0003700">
    <property type="term" value="F:DNA-binding transcription factor activity"/>
    <property type="evidence" value="ECO:0007669"/>
    <property type="project" value="InterPro"/>
</dbReference>
<gene>
    <name evidence="6" type="ORF">HGG74_09715</name>
</gene>
<keyword evidence="3" id="KW-0238">DNA-binding</keyword>
<keyword evidence="7" id="KW-1185">Reference proteome</keyword>
<evidence type="ECO:0000256" key="2">
    <source>
        <dbReference type="ARBA" id="ARBA00023015"/>
    </source>
</evidence>
<comment type="similarity">
    <text evidence="1">Belongs to the LysR transcriptional regulatory family.</text>
</comment>
<dbReference type="AlphaFoldDB" id="A0A7X6HE77"/>
<dbReference type="PANTHER" id="PTHR30346">
    <property type="entry name" value="TRANSCRIPTIONAL DUAL REGULATOR HCAR-RELATED"/>
    <property type="match status" value="1"/>
</dbReference>